<dbReference type="PANTHER" id="PTHR33908:SF11">
    <property type="entry name" value="MEMBRANE PROTEIN"/>
    <property type="match status" value="1"/>
</dbReference>
<evidence type="ECO:0000256" key="2">
    <source>
        <dbReference type="ARBA" id="ARBA00022475"/>
    </source>
</evidence>
<dbReference type="GO" id="GO:0016763">
    <property type="term" value="F:pentosyltransferase activity"/>
    <property type="evidence" value="ECO:0007669"/>
    <property type="project" value="TreeGrafter"/>
</dbReference>
<feature type="transmembrane region" description="Helical" evidence="8">
    <location>
        <begin position="134"/>
        <end position="152"/>
    </location>
</feature>
<evidence type="ECO:0000256" key="6">
    <source>
        <dbReference type="ARBA" id="ARBA00022989"/>
    </source>
</evidence>
<evidence type="ECO:0000259" key="9">
    <source>
        <dbReference type="Pfam" id="PF13231"/>
    </source>
</evidence>
<feature type="transmembrane region" description="Helical" evidence="8">
    <location>
        <begin position="206"/>
        <end position="228"/>
    </location>
</feature>
<evidence type="ECO:0000313" key="10">
    <source>
        <dbReference type="EMBL" id="SEN68747.1"/>
    </source>
</evidence>
<evidence type="ECO:0000313" key="11">
    <source>
        <dbReference type="Proteomes" id="UP000198775"/>
    </source>
</evidence>
<feature type="transmembrane region" description="Helical" evidence="8">
    <location>
        <begin position="342"/>
        <end position="363"/>
    </location>
</feature>
<dbReference type="OrthoDB" id="114973at2157"/>
<feature type="transmembrane region" description="Helical" evidence="8">
    <location>
        <begin position="370"/>
        <end position="388"/>
    </location>
</feature>
<comment type="subcellular location">
    <subcellularLocation>
        <location evidence="1">Cell membrane</location>
        <topology evidence="1">Multi-pass membrane protein</topology>
    </subcellularLocation>
</comment>
<dbReference type="RefSeq" id="WP_092658648.1">
    <property type="nucleotide sequence ID" value="NZ_FOCX01000004.1"/>
</dbReference>
<organism evidence="10 11">
    <name type="scientific">Halorientalis persicus</name>
    <dbReference type="NCBI Taxonomy" id="1367881"/>
    <lineage>
        <taxon>Archaea</taxon>
        <taxon>Methanobacteriati</taxon>
        <taxon>Methanobacteriota</taxon>
        <taxon>Stenosarchaea group</taxon>
        <taxon>Halobacteria</taxon>
        <taxon>Halobacteriales</taxon>
        <taxon>Haloarculaceae</taxon>
        <taxon>Halorientalis</taxon>
    </lineage>
</organism>
<accession>A0A1H8ILE4</accession>
<dbReference type="Pfam" id="PF13231">
    <property type="entry name" value="PMT_2"/>
    <property type="match status" value="1"/>
</dbReference>
<feature type="transmembrane region" description="Helical" evidence="8">
    <location>
        <begin position="84"/>
        <end position="105"/>
    </location>
</feature>
<keyword evidence="3 10" id="KW-0328">Glycosyltransferase</keyword>
<keyword evidence="11" id="KW-1185">Reference proteome</keyword>
<evidence type="ECO:0000256" key="3">
    <source>
        <dbReference type="ARBA" id="ARBA00022676"/>
    </source>
</evidence>
<reference evidence="11" key="1">
    <citation type="submission" date="2016-10" db="EMBL/GenBank/DDBJ databases">
        <authorList>
            <person name="Varghese N."/>
            <person name="Submissions S."/>
        </authorList>
    </citation>
    <scope>NUCLEOTIDE SEQUENCE [LARGE SCALE GENOMIC DNA]</scope>
    <source>
        <strain evidence="11">IBRC-M 10043</strain>
    </source>
</reference>
<protein>
    <submittedName>
        <fullName evidence="10">Dolichyl-phosphate-mannose-protein mannosyltransferase</fullName>
    </submittedName>
</protein>
<dbReference type="InterPro" id="IPR050297">
    <property type="entry name" value="LipidA_mod_glycosyltrf_83"/>
</dbReference>
<dbReference type="InterPro" id="IPR038731">
    <property type="entry name" value="RgtA/B/C-like"/>
</dbReference>
<dbReference type="PANTHER" id="PTHR33908">
    <property type="entry name" value="MANNOSYLTRANSFERASE YKCB-RELATED"/>
    <property type="match status" value="1"/>
</dbReference>
<dbReference type="GO" id="GO:0005886">
    <property type="term" value="C:plasma membrane"/>
    <property type="evidence" value="ECO:0007669"/>
    <property type="project" value="UniProtKB-SubCell"/>
</dbReference>
<feature type="transmembrane region" description="Helical" evidence="8">
    <location>
        <begin position="12"/>
        <end position="29"/>
    </location>
</feature>
<dbReference type="GO" id="GO:0008610">
    <property type="term" value="P:lipid biosynthetic process"/>
    <property type="evidence" value="ECO:0007669"/>
    <property type="project" value="UniProtKB-ARBA"/>
</dbReference>
<dbReference type="Proteomes" id="UP000198775">
    <property type="component" value="Unassembled WGS sequence"/>
</dbReference>
<keyword evidence="2" id="KW-1003">Cell membrane</keyword>
<evidence type="ECO:0000256" key="1">
    <source>
        <dbReference type="ARBA" id="ARBA00004651"/>
    </source>
</evidence>
<evidence type="ECO:0000256" key="7">
    <source>
        <dbReference type="ARBA" id="ARBA00023136"/>
    </source>
</evidence>
<sequence length="511" mass="54971">MGGFTDRLRSVPVALYGVVVLAAGLRLYSLGRESYWLDEIASLNLVAGRTLPEVLIQVPTVDRHPPLYYALLKGWIDLFGTGEVITRLPAVVFGVAAVVVIYGVGARLYDRQVGLLSATLLAVARFHINHSQATRMYSLFALLTLLSFYLLVRVVEQPTRRTVAGYALVTVLLLYTHAFALFVVLAQNVFVVGSRWLDDEGPAVPFRTWLASQAVVGLAALPWVAVLLGQALSSGGPTGLSWIPEPTVASVLLTFGGYVDPWNPIIGSLALLLVGGFVAADYAIERVDADGDTAGGEAERAPAADGSGLGTRGRTALLGCWIGVVVFVPVVISYVLTPIYVARYTIGAAMGAYVLLAALIRLVGSVEMRYIVGGVLVVAFLLPLPVYYTQDQHAQWDEVSEAVGTNAAAGDVILISQPSYANPFEHYVSREDVSVKPLPASASTTEIRAAVRGHDTVWLVTTQLPPDAVQRYRATLEANRSDTGVTEFRGLTLWRFDPGNSSRANETDIRT</sequence>
<evidence type="ECO:0000256" key="8">
    <source>
        <dbReference type="SAM" id="Phobius"/>
    </source>
</evidence>
<dbReference type="AlphaFoldDB" id="A0A1H8ILE4"/>
<keyword evidence="5 8" id="KW-0812">Transmembrane</keyword>
<feature type="transmembrane region" description="Helical" evidence="8">
    <location>
        <begin position="316"/>
        <end position="336"/>
    </location>
</feature>
<proteinExistence type="predicted"/>
<gene>
    <name evidence="10" type="ORF">SAMN05216388_1004188</name>
</gene>
<evidence type="ECO:0000256" key="5">
    <source>
        <dbReference type="ARBA" id="ARBA00022692"/>
    </source>
</evidence>
<feature type="domain" description="Glycosyltransferase RgtA/B/C/D-like" evidence="9">
    <location>
        <begin position="64"/>
        <end position="201"/>
    </location>
</feature>
<keyword evidence="7 8" id="KW-0472">Membrane</keyword>
<evidence type="ECO:0000256" key="4">
    <source>
        <dbReference type="ARBA" id="ARBA00022679"/>
    </source>
</evidence>
<feature type="transmembrane region" description="Helical" evidence="8">
    <location>
        <begin position="164"/>
        <end position="186"/>
    </location>
</feature>
<name>A0A1H8ILE4_9EURY</name>
<dbReference type="EMBL" id="FOCX01000004">
    <property type="protein sequence ID" value="SEN68747.1"/>
    <property type="molecule type" value="Genomic_DNA"/>
</dbReference>
<keyword evidence="4 10" id="KW-0808">Transferase</keyword>
<feature type="transmembrane region" description="Helical" evidence="8">
    <location>
        <begin position="112"/>
        <end position="128"/>
    </location>
</feature>
<keyword evidence="6 8" id="KW-1133">Transmembrane helix</keyword>